<dbReference type="Proteomes" id="UP000325255">
    <property type="component" value="Unassembled WGS sequence"/>
</dbReference>
<evidence type="ECO:0000256" key="4">
    <source>
        <dbReference type="ARBA" id="ARBA00022475"/>
    </source>
</evidence>
<feature type="transmembrane region" description="Helical" evidence="10">
    <location>
        <begin position="95"/>
        <end position="118"/>
    </location>
</feature>
<gene>
    <name evidence="11" type="ORF">F1189_20745</name>
</gene>
<proteinExistence type="predicted"/>
<keyword evidence="2" id="KW-0813">Transport</keyword>
<feature type="transmembrane region" description="Helical" evidence="10">
    <location>
        <begin position="138"/>
        <end position="158"/>
    </location>
</feature>
<keyword evidence="3" id="KW-0050">Antiport</keyword>
<dbReference type="GO" id="GO:0005886">
    <property type="term" value="C:plasma membrane"/>
    <property type="evidence" value="ECO:0007669"/>
    <property type="project" value="UniProtKB-SubCell"/>
</dbReference>
<keyword evidence="6 10" id="KW-1133">Transmembrane helix</keyword>
<dbReference type="Pfam" id="PF01554">
    <property type="entry name" value="MatE"/>
    <property type="match status" value="2"/>
</dbReference>
<evidence type="ECO:0000313" key="12">
    <source>
        <dbReference type="Proteomes" id="UP000325255"/>
    </source>
</evidence>
<organism evidence="11 12">
    <name type="scientific">Rhodovastum atsumiense</name>
    <dbReference type="NCBI Taxonomy" id="504468"/>
    <lineage>
        <taxon>Bacteria</taxon>
        <taxon>Pseudomonadati</taxon>
        <taxon>Pseudomonadota</taxon>
        <taxon>Alphaproteobacteria</taxon>
        <taxon>Acetobacterales</taxon>
        <taxon>Acetobacteraceae</taxon>
        <taxon>Rhodovastum</taxon>
    </lineage>
</organism>
<dbReference type="InterPro" id="IPR048279">
    <property type="entry name" value="MdtK-like"/>
</dbReference>
<dbReference type="GO" id="GO:0006811">
    <property type="term" value="P:monoatomic ion transport"/>
    <property type="evidence" value="ECO:0007669"/>
    <property type="project" value="UniProtKB-KW"/>
</dbReference>
<accession>A0A5M6IQG4</accession>
<evidence type="ECO:0000256" key="10">
    <source>
        <dbReference type="SAM" id="Phobius"/>
    </source>
</evidence>
<keyword evidence="5 10" id="KW-0812">Transmembrane</keyword>
<name>A0A5M6IQG4_9PROT</name>
<feature type="transmembrane region" description="Helical" evidence="10">
    <location>
        <begin position="326"/>
        <end position="352"/>
    </location>
</feature>
<comment type="caution">
    <text evidence="11">The sequence shown here is derived from an EMBL/GenBank/DDBJ whole genome shotgun (WGS) entry which is preliminary data.</text>
</comment>
<evidence type="ECO:0000256" key="8">
    <source>
        <dbReference type="ARBA" id="ARBA00023136"/>
    </source>
</evidence>
<dbReference type="PANTHER" id="PTHR43298:SF2">
    <property type="entry name" value="FMN_FAD EXPORTER YEEO-RELATED"/>
    <property type="match status" value="1"/>
</dbReference>
<feature type="transmembrane region" description="Helical" evidence="10">
    <location>
        <begin position="358"/>
        <end position="382"/>
    </location>
</feature>
<comment type="subcellular location">
    <subcellularLocation>
        <location evidence="1">Cell inner membrane</location>
        <topology evidence="1">Multi-pass membrane protein</topology>
    </subcellularLocation>
</comment>
<keyword evidence="7" id="KW-0406">Ion transport</keyword>
<keyword evidence="12" id="KW-1185">Reference proteome</keyword>
<dbReference type="EMBL" id="VWPK01000037">
    <property type="protein sequence ID" value="KAA5610167.1"/>
    <property type="molecule type" value="Genomic_DNA"/>
</dbReference>
<feature type="transmembrane region" description="Helical" evidence="10">
    <location>
        <begin position="420"/>
        <end position="440"/>
    </location>
</feature>
<feature type="transmembrane region" description="Helical" evidence="10">
    <location>
        <begin position="61"/>
        <end position="83"/>
    </location>
</feature>
<evidence type="ECO:0000313" key="11">
    <source>
        <dbReference type="EMBL" id="KAA5610167.1"/>
    </source>
</evidence>
<feature type="transmembrane region" description="Helical" evidence="10">
    <location>
        <begin position="243"/>
        <end position="272"/>
    </location>
</feature>
<feature type="transmembrane region" description="Helical" evidence="10">
    <location>
        <begin position="394"/>
        <end position="414"/>
    </location>
</feature>
<evidence type="ECO:0000256" key="2">
    <source>
        <dbReference type="ARBA" id="ARBA00022448"/>
    </source>
</evidence>
<evidence type="ECO:0000256" key="3">
    <source>
        <dbReference type="ARBA" id="ARBA00022449"/>
    </source>
</evidence>
<dbReference type="GO" id="GO:0042910">
    <property type="term" value="F:xenobiotic transmembrane transporter activity"/>
    <property type="evidence" value="ECO:0007669"/>
    <property type="project" value="InterPro"/>
</dbReference>
<dbReference type="NCBIfam" id="TIGR00797">
    <property type="entry name" value="matE"/>
    <property type="match status" value="1"/>
</dbReference>
<dbReference type="OrthoDB" id="9780160at2"/>
<reference evidence="11 12" key="1">
    <citation type="submission" date="2019-09" db="EMBL/GenBank/DDBJ databases">
        <title>Genome sequence of Rhodovastum atsumiense, a diverse member of the Acetobacteraceae family of non-sulfur purple photosynthetic bacteria.</title>
        <authorList>
            <person name="Meyer T."/>
            <person name="Kyndt J."/>
        </authorList>
    </citation>
    <scope>NUCLEOTIDE SEQUENCE [LARGE SCALE GENOMIC DNA]</scope>
    <source>
        <strain evidence="11 12">DSM 21279</strain>
    </source>
</reference>
<feature type="transmembrane region" description="Helical" evidence="10">
    <location>
        <begin position="170"/>
        <end position="191"/>
    </location>
</feature>
<keyword evidence="8 10" id="KW-0472">Membrane</keyword>
<evidence type="ECO:0000256" key="7">
    <source>
        <dbReference type="ARBA" id="ARBA00023065"/>
    </source>
</evidence>
<dbReference type="InterPro" id="IPR002528">
    <property type="entry name" value="MATE_fam"/>
</dbReference>
<evidence type="ECO:0000256" key="5">
    <source>
        <dbReference type="ARBA" id="ARBA00022692"/>
    </source>
</evidence>
<feature type="transmembrane region" description="Helical" evidence="10">
    <location>
        <begin position="203"/>
        <end position="222"/>
    </location>
</feature>
<dbReference type="RefSeq" id="WP_150042789.1">
    <property type="nucleotide sequence ID" value="NZ_OW485601.1"/>
</dbReference>
<evidence type="ECO:0000256" key="6">
    <source>
        <dbReference type="ARBA" id="ARBA00022989"/>
    </source>
</evidence>
<keyword evidence="4" id="KW-1003">Cell membrane</keyword>
<protein>
    <recommendedName>
        <fullName evidence="9">Multidrug-efflux transporter</fullName>
    </recommendedName>
</protein>
<dbReference type="PIRSF" id="PIRSF006603">
    <property type="entry name" value="DinF"/>
    <property type="match status" value="1"/>
</dbReference>
<dbReference type="CDD" id="cd13131">
    <property type="entry name" value="MATE_NorM_like"/>
    <property type="match status" value="1"/>
</dbReference>
<feature type="transmembrane region" description="Helical" evidence="10">
    <location>
        <begin position="284"/>
        <end position="305"/>
    </location>
</feature>
<evidence type="ECO:0000256" key="1">
    <source>
        <dbReference type="ARBA" id="ARBA00004429"/>
    </source>
</evidence>
<dbReference type="PANTHER" id="PTHR43298">
    <property type="entry name" value="MULTIDRUG RESISTANCE PROTEIN NORM-RELATED"/>
    <property type="match status" value="1"/>
</dbReference>
<dbReference type="GO" id="GO:0015297">
    <property type="term" value="F:antiporter activity"/>
    <property type="evidence" value="ECO:0007669"/>
    <property type="project" value="UniProtKB-KW"/>
</dbReference>
<sequence>MSTAVTLIVPGFAQEARATLRLALPLVAGQVAQMGAGVIESMLAGHLGAQVLGAVAVGNSVWALAFMALVGVMMALSPSVAQLDGARRRREVAPVFVQAVWLGLGLGVVLGAATYLFGPSLAVLTGVDSALLPDIRRFLHAVAFGAPGLGLFLACRGLSDGLSLTRASMVFSSIGLLVLAPLGWALMYGRLGLPALGAQGAGIAWAVLGWVEGLAFAAWIAVSSRYAGLGWQAARGRPDPAGIAALLRLGAPMAVSVLLEVGLFSAAALVIGGFGPTMVAGHQIALNVAGLCFMVPLGLSMAMTVRVGNAVGRGDPVGVRLAAMAGLALVLVTQALSCTMLAVLSQVIAGLYTADADVIAASAGLLLLAAVFQFSDGIQVAAAGALRGLKDTRVPMLITAFSYWGVGMPLGLVLAFPGGLAAPGVWMGLIAGLTCAAVLLGRRLHLRTRLG</sequence>
<dbReference type="AlphaFoldDB" id="A0A5M6IQG4"/>
<evidence type="ECO:0000256" key="9">
    <source>
        <dbReference type="ARBA" id="ARBA00031636"/>
    </source>
</evidence>
<dbReference type="InterPro" id="IPR050222">
    <property type="entry name" value="MATE_MdtK"/>
</dbReference>